<evidence type="ECO:0000313" key="2">
    <source>
        <dbReference type="Proteomes" id="UP000215914"/>
    </source>
</evidence>
<comment type="caution">
    <text evidence="1">The sequence shown here is derived from an EMBL/GenBank/DDBJ whole genome shotgun (WGS) entry which is preliminary data.</text>
</comment>
<dbReference type="EMBL" id="MNCJ02000320">
    <property type="protein sequence ID" value="KAF5804937.1"/>
    <property type="molecule type" value="Genomic_DNA"/>
</dbReference>
<dbReference type="Gramene" id="mRNA:HanXRQr2_Chr05g0203051">
    <property type="protein sequence ID" value="CDS:HanXRQr2_Chr05g0203051.1"/>
    <property type="gene ID" value="HanXRQr2_Chr05g0203051"/>
</dbReference>
<sequence>MVKELLHARVWHQFHHQFEDLSLFESFPLMHVVTHKHTHTQSKTFCSPLN</sequence>
<name>A0A9K3NLH4_HELAN</name>
<dbReference type="Proteomes" id="UP000215914">
    <property type="component" value="Unassembled WGS sequence"/>
</dbReference>
<keyword evidence="2" id="KW-1185">Reference proteome</keyword>
<evidence type="ECO:0000313" key="1">
    <source>
        <dbReference type="EMBL" id="KAF5804937.1"/>
    </source>
</evidence>
<accession>A0A9K3NLH4</accession>
<dbReference type="AlphaFoldDB" id="A0A9K3NLH4"/>
<protein>
    <submittedName>
        <fullName evidence="1">Uncharacterized protein</fullName>
    </submittedName>
</protein>
<organism evidence="1 2">
    <name type="scientific">Helianthus annuus</name>
    <name type="common">Common sunflower</name>
    <dbReference type="NCBI Taxonomy" id="4232"/>
    <lineage>
        <taxon>Eukaryota</taxon>
        <taxon>Viridiplantae</taxon>
        <taxon>Streptophyta</taxon>
        <taxon>Embryophyta</taxon>
        <taxon>Tracheophyta</taxon>
        <taxon>Spermatophyta</taxon>
        <taxon>Magnoliopsida</taxon>
        <taxon>eudicotyledons</taxon>
        <taxon>Gunneridae</taxon>
        <taxon>Pentapetalae</taxon>
        <taxon>asterids</taxon>
        <taxon>campanulids</taxon>
        <taxon>Asterales</taxon>
        <taxon>Asteraceae</taxon>
        <taxon>Asteroideae</taxon>
        <taxon>Heliantheae alliance</taxon>
        <taxon>Heliantheae</taxon>
        <taxon>Helianthus</taxon>
    </lineage>
</organism>
<gene>
    <name evidence="1" type="ORF">HanXRQr2_Chr05g0203051</name>
</gene>
<proteinExistence type="predicted"/>
<reference evidence="1" key="2">
    <citation type="submission" date="2020-06" db="EMBL/GenBank/DDBJ databases">
        <title>Helianthus annuus Genome sequencing and assembly Release 2.</title>
        <authorList>
            <person name="Gouzy J."/>
            <person name="Langlade N."/>
            <person name="Munos S."/>
        </authorList>
    </citation>
    <scope>NUCLEOTIDE SEQUENCE</scope>
    <source>
        <tissue evidence="1">Leaves</tissue>
    </source>
</reference>
<reference evidence="1" key="1">
    <citation type="journal article" date="2017" name="Nature">
        <title>The sunflower genome provides insights into oil metabolism, flowering and Asterid evolution.</title>
        <authorList>
            <person name="Badouin H."/>
            <person name="Gouzy J."/>
            <person name="Grassa C.J."/>
            <person name="Murat F."/>
            <person name="Staton S.E."/>
            <person name="Cottret L."/>
            <person name="Lelandais-Briere C."/>
            <person name="Owens G.L."/>
            <person name="Carrere S."/>
            <person name="Mayjonade B."/>
            <person name="Legrand L."/>
            <person name="Gill N."/>
            <person name="Kane N.C."/>
            <person name="Bowers J.E."/>
            <person name="Hubner S."/>
            <person name="Bellec A."/>
            <person name="Berard A."/>
            <person name="Berges H."/>
            <person name="Blanchet N."/>
            <person name="Boniface M.C."/>
            <person name="Brunel D."/>
            <person name="Catrice O."/>
            <person name="Chaidir N."/>
            <person name="Claudel C."/>
            <person name="Donnadieu C."/>
            <person name="Faraut T."/>
            <person name="Fievet G."/>
            <person name="Helmstetter N."/>
            <person name="King M."/>
            <person name="Knapp S.J."/>
            <person name="Lai Z."/>
            <person name="Le Paslier M.C."/>
            <person name="Lippi Y."/>
            <person name="Lorenzon L."/>
            <person name="Mandel J.R."/>
            <person name="Marage G."/>
            <person name="Marchand G."/>
            <person name="Marquand E."/>
            <person name="Bret-Mestries E."/>
            <person name="Morien E."/>
            <person name="Nambeesan S."/>
            <person name="Nguyen T."/>
            <person name="Pegot-Espagnet P."/>
            <person name="Pouilly N."/>
            <person name="Raftis F."/>
            <person name="Sallet E."/>
            <person name="Schiex T."/>
            <person name="Thomas J."/>
            <person name="Vandecasteele C."/>
            <person name="Vares D."/>
            <person name="Vear F."/>
            <person name="Vautrin S."/>
            <person name="Crespi M."/>
            <person name="Mangin B."/>
            <person name="Burke J.M."/>
            <person name="Salse J."/>
            <person name="Munos S."/>
            <person name="Vincourt P."/>
            <person name="Rieseberg L.H."/>
            <person name="Langlade N.B."/>
        </authorList>
    </citation>
    <scope>NUCLEOTIDE SEQUENCE</scope>
    <source>
        <tissue evidence="1">Leaves</tissue>
    </source>
</reference>